<evidence type="ECO:0000256" key="3">
    <source>
        <dbReference type="HAMAP-Rule" id="MF_00984"/>
    </source>
</evidence>
<evidence type="ECO:0000256" key="1">
    <source>
        <dbReference type="ARBA" id="ARBA00023125"/>
    </source>
</evidence>
<dbReference type="GO" id="GO:0006310">
    <property type="term" value="P:DNA recombination"/>
    <property type="evidence" value="ECO:0007669"/>
    <property type="project" value="UniProtKB-UniRule"/>
</dbReference>
<dbReference type="Gene3D" id="2.40.50.140">
    <property type="entry name" value="Nucleic acid-binding proteins"/>
    <property type="match status" value="1"/>
</dbReference>
<dbReference type="InterPro" id="IPR000424">
    <property type="entry name" value="Primosome_PriB/ssb"/>
</dbReference>
<comment type="caution">
    <text evidence="6">The sequence shown here is derived from an EMBL/GenBank/DDBJ whole genome shotgun (WGS) entry which is preliminary data.</text>
</comment>
<evidence type="ECO:0000313" key="7">
    <source>
        <dbReference type="Proteomes" id="UP000247417"/>
    </source>
</evidence>
<proteinExistence type="inferred from homology"/>
<dbReference type="OrthoDB" id="9809878at2"/>
<dbReference type="RefSeq" id="WP_110507875.1">
    <property type="nucleotide sequence ID" value="NZ_NKTX01000247.1"/>
</dbReference>
<dbReference type="GO" id="GO:0006281">
    <property type="term" value="P:DNA repair"/>
    <property type="evidence" value="ECO:0007669"/>
    <property type="project" value="UniProtKB-UniRule"/>
</dbReference>
<feature type="short sequence motif" description="Important for interaction with partner proteins" evidence="3">
    <location>
        <begin position="151"/>
        <end position="156"/>
    </location>
</feature>
<dbReference type="PANTHER" id="PTHR10302:SF27">
    <property type="entry name" value="SINGLE-STRANDED DNA-BINDING PROTEIN"/>
    <property type="match status" value="1"/>
</dbReference>
<dbReference type="GO" id="GO:0006260">
    <property type="term" value="P:DNA replication"/>
    <property type="evidence" value="ECO:0007669"/>
    <property type="project" value="UniProtKB-UniRule"/>
</dbReference>
<accession>A0A318QPY0</accession>
<dbReference type="PROSITE" id="PS50935">
    <property type="entry name" value="SSB"/>
    <property type="match status" value="1"/>
</dbReference>
<evidence type="ECO:0000313" key="6">
    <source>
        <dbReference type="EMBL" id="PYD77279.1"/>
    </source>
</evidence>
<dbReference type="InterPro" id="IPR011344">
    <property type="entry name" value="ssDNA-bd"/>
</dbReference>
<evidence type="ECO:0000256" key="2">
    <source>
        <dbReference type="ARBA" id="ARBA00023172"/>
    </source>
</evidence>
<dbReference type="Proteomes" id="UP000247417">
    <property type="component" value="Unassembled WGS sequence"/>
</dbReference>
<keyword evidence="3" id="KW-0235">DNA replication</keyword>
<organism evidence="6 7">
    <name type="scientific">Komagataeibacter oboediens</name>
    <dbReference type="NCBI Taxonomy" id="65958"/>
    <lineage>
        <taxon>Bacteria</taxon>
        <taxon>Pseudomonadati</taxon>
        <taxon>Pseudomonadota</taxon>
        <taxon>Alphaproteobacteria</taxon>
        <taxon>Acetobacterales</taxon>
        <taxon>Acetobacteraceae</taxon>
        <taxon>Komagataeibacter</taxon>
    </lineage>
</organism>
<dbReference type="SUPFAM" id="SSF50249">
    <property type="entry name" value="Nucleic acid-binding proteins"/>
    <property type="match status" value="1"/>
</dbReference>
<dbReference type="CDD" id="cd04496">
    <property type="entry name" value="SSB_OBF"/>
    <property type="match status" value="1"/>
</dbReference>
<keyword evidence="3" id="KW-0234">DNA repair</keyword>
<evidence type="ECO:0000256" key="4">
    <source>
        <dbReference type="PIRNR" id="PIRNR002070"/>
    </source>
</evidence>
<dbReference type="Pfam" id="PF00436">
    <property type="entry name" value="SSB"/>
    <property type="match status" value="1"/>
</dbReference>
<evidence type="ECO:0000256" key="5">
    <source>
        <dbReference type="SAM" id="MobiDB-lite"/>
    </source>
</evidence>
<sequence>MAGHFSQTIILGNVGKDPEIRTTQGGQKVASFTVATSETWKDKQSGETREKAEWHRVVCWNEGLTSVIERFVRKGSKVQVVGQNQTRKWTDQSGQDRYTTEVVIQKFGGNLVLCGERGGDGNSPPQQSQPRQQSSQQRSGGWDAPSGDNLDDEIPF</sequence>
<dbReference type="NCBIfam" id="TIGR00621">
    <property type="entry name" value="ssb"/>
    <property type="match status" value="1"/>
</dbReference>
<dbReference type="EMBL" id="NKTX01000247">
    <property type="protein sequence ID" value="PYD77279.1"/>
    <property type="molecule type" value="Genomic_DNA"/>
</dbReference>
<keyword evidence="2 3" id="KW-0233">DNA recombination</keyword>
<gene>
    <name evidence="6" type="ORF">CFR80_18525</name>
</gene>
<dbReference type="GO" id="GO:0003697">
    <property type="term" value="F:single-stranded DNA binding"/>
    <property type="evidence" value="ECO:0007669"/>
    <property type="project" value="UniProtKB-UniRule"/>
</dbReference>
<dbReference type="HAMAP" id="MF_00984">
    <property type="entry name" value="SSB"/>
    <property type="match status" value="1"/>
</dbReference>
<dbReference type="PIRSF" id="PIRSF002070">
    <property type="entry name" value="SSB"/>
    <property type="match status" value="1"/>
</dbReference>
<keyword evidence="3" id="KW-0227">DNA damage</keyword>
<keyword evidence="1 3" id="KW-0238">DNA-binding</keyword>
<name>A0A318QPY0_9PROT</name>
<dbReference type="GO" id="GO:0009295">
    <property type="term" value="C:nucleoid"/>
    <property type="evidence" value="ECO:0007669"/>
    <property type="project" value="TreeGrafter"/>
</dbReference>
<protein>
    <recommendedName>
        <fullName evidence="3 4">Single-stranded DNA-binding protein</fullName>
        <shortName evidence="3">SSB</shortName>
    </recommendedName>
</protein>
<comment type="function">
    <text evidence="3">Plays an important role in DNA replication, recombination and repair. Binds to ssDNA and to an array of partner proteins to recruit them to their sites of action during DNA metabolism.</text>
</comment>
<feature type="compositionally biased region" description="Low complexity" evidence="5">
    <location>
        <begin position="123"/>
        <end position="139"/>
    </location>
</feature>
<comment type="subunit">
    <text evidence="3">Homotetramer.</text>
</comment>
<dbReference type="STRING" id="940286.GCA_000227565_00462"/>
<dbReference type="InterPro" id="IPR012340">
    <property type="entry name" value="NA-bd_OB-fold"/>
</dbReference>
<reference evidence="6 7" key="1">
    <citation type="submission" date="2017-07" db="EMBL/GenBank/DDBJ databases">
        <title>A draft genome sequence of Komagataeibacter oboediens LMG 18849.</title>
        <authorList>
            <person name="Skraban J."/>
            <person name="Cleenwerck I."/>
            <person name="Vandamme P."/>
            <person name="Trcek J."/>
        </authorList>
    </citation>
    <scope>NUCLEOTIDE SEQUENCE [LARGE SCALE GENOMIC DNA]</scope>
    <source>
        <strain evidence="6 7">LMG 18849</strain>
    </source>
</reference>
<dbReference type="AlphaFoldDB" id="A0A318QPY0"/>
<comment type="caution">
    <text evidence="3">Lacks conserved residue(s) required for the propagation of feature annotation.</text>
</comment>
<dbReference type="PANTHER" id="PTHR10302">
    <property type="entry name" value="SINGLE-STRANDED DNA-BINDING PROTEIN"/>
    <property type="match status" value="1"/>
</dbReference>
<feature type="region of interest" description="Disordered" evidence="5">
    <location>
        <begin position="115"/>
        <end position="156"/>
    </location>
</feature>